<reference evidence="1" key="1">
    <citation type="submission" date="2021-06" db="EMBL/GenBank/DDBJ databases">
        <authorList>
            <person name="Kallberg Y."/>
            <person name="Tangrot J."/>
            <person name="Rosling A."/>
        </authorList>
    </citation>
    <scope>NUCLEOTIDE SEQUENCE</scope>
    <source>
        <strain evidence="1">FL966</strain>
    </source>
</reference>
<dbReference type="SUPFAM" id="SSF57850">
    <property type="entry name" value="RING/U-box"/>
    <property type="match status" value="1"/>
</dbReference>
<sequence>MTQDLFNFISNESSVALLSKSTDISMTSEIEHVELSDDKSKSLEISSDLLVSNVVNNELKTTIKLGENPDKFVTITEKDKLNSIAFYDRMQTDTRICSYAKKAEEDSNKYIDILSQLSSYVKELANKLSNGKTKEQKQANTLIPIQVSEKHVDKRDLIKIIAQDIIKNNLLSKEINGIAYDLASSASITVAENSHYNLLQKKLRSLDANYLIIEAMKIFFITEKANQIQTRKHILCEINRYDCPEFFYLKKNDSLNIIVKDIEVPELDSCLLYNQELFLYEIKKPIILLTCDHLYHHNCIESFIKISSKCLKPGCIKVIESIVKIPKSQDIDLIESHLLYLKTLCLLRKLIEELSTKPSNLQVLVTKKENTNNFVNLYNNITYTETENEIINQKVITSYYFFVNEEVKEQIPNITDTTL</sequence>
<name>A0A9N8WN54_9GLOM</name>
<dbReference type="EMBL" id="CAJVQA010000748">
    <property type="protein sequence ID" value="CAG8489068.1"/>
    <property type="molecule type" value="Genomic_DNA"/>
</dbReference>
<protein>
    <submittedName>
        <fullName evidence="1">3409_t:CDS:1</fullName>
    </submittedName>
</protein>
<proteinExistence type="predicted"/>
<dbReference type="AlphaFoldDB" id="A0A9N8WN54"/>
<keyword evidence="2" id="KW-1185">Reference proteome</keyword>
<dbReference type="Proteomes" id="UP000789759">
    <property type="component" value="Unassembled WGS sequence"/>
</dbReference>
<evidence type="ECO:0000313" key="2">
    <source>
        <dbReference type="Proteomes" id="UP000789759"/>
    </source>
</evidence>
<organism evidence="1 2">
    <name type="scientific">Cetraspora pellucida</name>
    <dbReference type="NCBI Taxonomy" id="1433469"/>
    <lineage>
        <taxon>Eukaryota</taxon>
        <taxon>Fungi</taxon>
        <taxon>Fungi incertae sedis</taxon>
        <taxon>Mucoromycota</taxon>
        <taxon>Glomeromycotina</taxon>
        <taxon>Glomeromycetes</taxon>
        <taxon>Diversisporales</taxon>
        <taxon>Gigasporaceae</taxon>
        <taxon>Cetraspora</taxon>
    </lineage>
</organism>
<evidence type="ECO:0000313" key="1">
    <source>
        <dbReference type="EMBL" id="CAG8489068.1"/>
    </source>
</evidence>
<accession>A0A9N8WN54</accession>
<dbReference type="OrthoDB" id="2375956at2759"/>
<comment type="caution">
    <text evidence="1">The sequence shown here is derived from an EMBL/GenBank/DDBJ whole genome shotgun (WGS) entry which is preliminary data.</text>
</comment>
<gene>
    <name evidence="1" type="ORF">CPELLU_LOCUS1890</name>
</gene>